<feature type="domain" description="DUF3048" evidence="3">
    <location>
        <begin position="82"/>
        <end position="213"/>
    </location>
</feature>
<organism evidence="5">
    <name type="scientific">Thermorudis peleae</name>
    <dbReference type="NCBI Taxonomy" id="1382356"/>
    <lineage>
        <taxon>Bacteria</taxon>
        <taxon>Pseudomonadati</taxon>
        <taxon>Thermomicrobiota</taxon>
        <taxon>Thermomicrobia</taxon>
        <taxon>Thermomicrobia incertae sedis</taxon>
        <taxon>Thermorudis</taxon>
    </lineage>
</organism>
<evidence type="ECO:0000259" key="4">
    <source>
        <dbReference type="Pfam" id="PF17479"/>
    </source>
</evidence>
<evidence type="ECO:0000259" key="3">
    <source>
        <dbReference type="Pfam" id="PF11258"/>
    </source>
</evidence>
<name>A0A831X8J1_9BACT</name>
<reference evidence="5" key="1">
    <citation type="journal article" date="2020" name="mSystems">
        <title>Genome- and Community-Level Interaction Insights into Carbon Utilization and Element Cycling Functions of Hydrothermarchaeota in Hydrothermal Sediment.</title>
        <authorList>
            <person name="Zhou Z."/>
            <person name="Liu Y."/>
            <person name="Xu W."/>
            <person name="Pan J."/>
            <person name="Luo Z.H."/>
            <person name="Li M."/>
        </authorList>
    </citation>
    <scope>NUCLEOTIDE SEQUENCE [LARGE SCALE GENOMIC DNA]</scope>
    <source>
        <strain evidence="5">SpSt-210</strain>
    </source>
</reference>
<feature type="compositionally biased region" description="Pro residues" evidence="1">
    <location>
        <begin position="44"/>
        <end position="66"/>
    </location>
</feature>
<dbReference type="InterPro" id="IPR035328">
    <property type="entry name" value="DUF3048_C"/>
</dbReference>
<feature type="domain" description="DUF3048" evidence="4">
    <location>
        <begin position="238"/>
        <end position="354"/>
    </location>
</feature>
<dbReference type="SUPFAM" id="SSF159774">
    <property type="entry name" value="YerB-like"/>
    <property type="match status" value="1"/>
</dbReference>
<feature type="chain" id="PRO_5032381764" evidence="2">
    <location>
        <begin position="25"/>
        <end position="368"/>
    </location>
</feature>
<dbReference type="InterPro" id="IPR023158">
    <property type="entry name" value="YerB-like_sf"/>
</dbReference>
<dbReference type="InterPro" id="IPR021416">
    <property type="entry name" value="DUF3048_N"/>
</dbReference>
<feature type="compositionally biased region" description="Low complexity" evidence="1">
    <location>
        <begin position="33"/>
        <end position="43"/>
    </location>
</feature>
<dbReference type="AlphaFoldDB" id="A0A831X8J1"/>
<dbReference type="EMBL" id="DSIY01000180">
    <property type="protein sequence ID" value="HEG91255.1"/>
    <property type="molecule type" value="Genomic_DNA"/>
</dbReference>
<protein>
    <submittedName>
        <fullName evidence="5">DUF3048 domain-containing protein</fullName>
    </submittedName>
</protein>
<keyword evidence="2" id="KW-0732">Signal</keyword>
<accession>A0A831X8J1</accession>
<evidence type="ECO:0000256" key="2">
    <source>
        <dbReference type="SAM" id="SignalP"/>
    </source>
</evidence>
<gene>
    <name evidence="5" type="ORF">ENP34_07420</name>
</gene>
<proteinExistence type="predicted"/>
<evidence type="ECO:0000256" key="1">
    <source>
        <dbReference type="SAM" id="MobiDB-lite"/>
    </source>
</evidence>
<feature type="region of interest" description="Disordered" evidence="1">
    <location>
        <begin position="32"/>
        <end position="67"/>
    </location>
</feature>
<dbReference type="Gene3D" id="3.50.90.10">
    <property type="entry name" value="YerB-like"/>
    <property type="match status" value="1"/>
</dbReference>
<sequence length="368" mass="39671">MKASRSLVLALLWCLACTRSPALVAPTPPLPAPGTVTASSPTPVQSPTPTPRPTPTAAPTATPSPTPVLYRSPLSGQALATPPPRPLAVQIDNHPDARPQTGLTDADLVYETPTEAQLTRLTALFQTRAPEVVGPVRSARLVDLAILPMHDAVLVYSGAAQGVTQALLGAGAELLHAEGNATPAGWRDWSRSMPHNLYVSVPALREVATELGWERPTAASSLLFGPPAPGGEPALYVVIPYAQGQVEFRYDRASNRYRRWVDGAPHVDARSNEPVAPANVVVLVTEFWYRELPARWTVEQSLDLDLSSGGEAWLLRDGHVYRARWERPAEREPLRLLDARTGQPLPLGEGQTWICIVSPEIASRVEVG</sequence>
<dbReference type="Pfam" id="PF11258">
    <property type="entry name" value="DUF3048"/>
    <property type="match status" value="1"/>
</dbReference>
<evidence type="ECO:0000313" key="5">
    <source>
        <dbReference type="EMBL" id="HEG91255.1"/>
    </source>
</evidence>
<feature type="signal peptide" evidence="2">
    <location>
        <begin position="1"/>
        <end position="24"/>
    </location>
</feature>
<comment type="caution">
    <text evidence="5">The sequence shown here is derived from an EMBL/GenBank/DDBJ whole genome shotgun (WGS) entry which is preliminary data.</text>
</comment>
<dbReference type="Pfam" id="PF17479">
    <property type="entry name" value="DUF3048_C"/>
    <property type="match status" value="1"/>
</dbReference>